<dbReference type="Proteomes" id="UP000182719">
    <property type="component" value="Unassembled WGS sequence"/>
</dbReference>
<dbReference type="RefSeq" id="WP_075008792.1">
    <property type="nucleotide sequence ID" value="NZ_FOAP01000013.1"/>
</dbReference>
<protein>
    <submittedName>
        <fullName evidence="2">Carboxymethylenebutenolidase</fullName>
    </submittedName>
</protein>
<dbReference type="PROSITE" id="PS51257">
    <property type="entry name" value="PROKAR_LIPOPROTEIN"/>
    <property type="match status" value="1"/>
</dbReference>
<name>A0A1H7WQR1_STIAU</name>
<dbReference type="InterPro" id="IPR029058">
    <property type="entry name" value="AB_hydrolase_fold"/>
</dbReference>
<dbReference type="InterPro" id="IPR002925">
    <property type="entry name" value="Dienelactn_hydro"/>
</dbReference>
<dbReference type="PANTHER" id="PTHR46623">
    <property type="entry name" value="CARBOXYMETHYLENEBUTENOLIDASE-RELATED"/>
    <property type="match status" value="1"/>
</dbReference>
<dbReference type="GO" id="GO:0016787">
    <property type="term" value="F:hydrolase activity"/>
    <property type="evidence" value="ECO:0007669"/>
    <property type="project" value="InterPro"/>
</dbReference>
<dbReference type="AlphaFoldDB" id="A0A1H7WQR1"/>
<dbReference type="PANTHER" id="PTHR46623:SF6">
    <property type="entry name" value="ALPHA_BETA-HYDROLASES SUPERFAMILY PROTEIN"/>
    <property type="match status" value="1"/>
</dbReference>
<accession>A0A1H7WQR1</accession>
<dbReference type="Gene3D" id="3.40.50.1820">
    <property type="entry name" value="alpha/beta hydrolase"/>
    <property type="match status" value="1"/>
</dbReference>
<organism evidence="2 3">
    <name type="scientific">Stigmatella aurantiaca</name>
    <dbReference type="NCBI Taxonomy" id="41"/>
    <lineage>
        <taxon>Bacteria</taxon>
        <taxon>Pseudomonadati</taxon>
        <taxon>Myxococcota</taxon>
        <taxon>Myxococcia</taxon>
        <taxon>Myxococcales</taxon>
        <taxon>Cystobacterineae</taxon>
        <taxon>Archangiaceae</taxon>
        <taxon>Stigmatella</taxon>
    </lineage>
</organism>
<dbReference type="SUPFAM" id="SSF53474">
    <property type="entry name" value="alpha/beta-Hydrolases"/>
    <property type="match status" value="1"/>
</dbReference>
<evidence type="ECO:0000313" key="2">
    <source>
        <dbReference type="EMBL" id="SEM23890.1"/>
    </source>
</evidence>
<proteinExistence type="predicted"/>
<feature type="domain" description="Dienelactone hydrolase" evidence="1">
    <location>
        <begin position="65"/>
        <end position="273"/>
    </location>
</feature>
<keyword evidence="3" id="KW-1185">Reference proteome</keyword>
<evidence type="ECO:0000313" key="3">
    <source>
        <dbReference type="Proteomes" id="UP000182719"/>
    </source>
</evidence>
<dbReference type="Pfam" id="PF01738">
    <property type="entry name" value="DLH"/>
    <property type="match status" value="1"/>
</dbReference>
<dbReference type="OrthoDB" id="9787933at2"/>
<dbReference type="InterPro" id="IPR051049">
    <property type="entry name" value="Dienelactone_hydrolase-like"/>
</dbReference>
<evidence type="ECO:0000259" key="1">
    <source>
        <dbReference type="Pfam" id="PF01738"/>
    </source>
</evidence>
<sequence>MLRRWGPGVAALVLSACAAGQPVEVSREPSERGAMSEQEFRALHRPRSEAAGPRLGENLTVGGARAYLRLPDGSPGPWPAVLVLHDVGGLNEHFLHWTDRLAAEGYAALAVDYYDTQQSTAPDGSVTSVRTVNPERALRVLQAAHAFLVTDARVRAPRTAVIGWGLGGSWALRLGMREPALDAVVTYSGLVEADPEALSRLRAPLLAFFGTRDATLPAEVQEAFVQALDEAQGVHRVLRYEAEHAFENPAGEQYAPHVAAAAWQAVELFLERHLKR</sequence>
<dbReference type="EMBL" id="FOAP01000013">
    <property type="protein sequence ID" value="SEM23890.1"/>
    <property type="molecule type" value="Genomic_DNA"/>
</dbReference>
<reference evidence="3" key="1">
    <citation type="submission" date="2016-10" db="EMBL/GenBank/DDBJ databases">
        <authorList>
            <person name="Varghese N."/>
            <person name="Submissions S."/>
        </authorList>
    </citation>
    <scope>NUCLEOTIDE SEQUENCE [LARGE SCALE GENOMIC DNA]</scope>
    <source>
        <strain evidence="3">DSM 17044</strain>
    </source>
</reference>
<gene>
    <name evidence="2" type="ORF">SAMN05444354_113141</name>
</gene>